<dbReference type="OrthoDB" id="5243842at2"/>
<dbReference type="RefSeq" id="WP_104253411.1">
    <property type="nucleotide sequence ID" value="NZ_CANKVH010000002.1"/>
</dbReference>
<protein>
    <submittedName>
        <fullName evidence="1">Uncharacterized protein</fullName>
    </submittedName>
</protein>
<dbReference type="Proteomes" id="UP000490386">
    <property type="component" value="Unassembled WGS sequence"/>
</dbReference>
<dbReference type="EMBL" id="WBJX01000001">
    <property type="protein sequence ID" value="KAB1639829.1"/>
    <property type="molecule type" value="Genomic_DNA"/>
</dbReference>
<evidence type="ECO:0000313" key="1">
    <source>
        <dbReference type="EMBL" id="KAB1639829.1"/>
    </source>
</evidence>
<dbReference type="AlphaFoldDB" id="A0A7J5B6L0"/>
<gene>
    <name evidence="1" type="ORF">F8O03_05835</name>
</gene>
<proteinExistence type="predicted"/>
<reference evidence="1 2" key="1">
    <citation type="submission" date="2019-09" db="EMBL/GenBank/DDBJ databases">
        <title>Phylogeny of genus Pseudoclavibacter and closely related genus.</title>
        <authorList>
            <person name="Li Y."/>
        </authorList>
    </citation>
    <scope>NUCLEOTIDE SEQUENCE [LARGE SCALE GENOMIC DNA]</scope>
    <source>
        <strain evidence="1 2">THG-MD12</strain>
    </source>
</reference>
<sequence length="92" mass="11044">MTTALNDPIEVELVDELPSVFWWERFAYVVHGLPQAFYRRVQQRWWTGEGDPSRLDTEFWRVSAKRDGSDGEASLFDLRRDQDGWRLVLRWE</sequence>
<accession>A0A7J5B6L0</accession>
<organism evidence="1 2">
    <name type="scientific">Pseudoclavibacter terrae</name>
    <dbReference type="NCBI Taxonomy" id="1530195"/>
    <lineage>
        <taxon>Bacteria</taxon>
        <taxon>Bacillati</taxon>
        <taxon>Actinomycetota</taxon>
        <taxon>Actinomycetes</taxon>
        <taxon>Micrococcales</taxon>
        <taxon>Microbacteriaceae</taxon>
        <taxon>Pseudoclavibacter</taxon>
    </lineage>
</organism>
<name>A0A7J5B6L0_9MICO</name>
<keyword evidence="2" id="KW-1185">Reference proteome</keyword>
<comment type="caution">
    <text evidence="1">The sequence shown here is derived from an EMBL/GenBank/DDBJ whole genome shotgun (WGS) entry which is preliminary data.</text>
</comment>
<evidence type="ECO:0000313" key="2">
    <source>
        <dbReference type="Proteomes" id="UP000490386"/>
    </source>
</evidence>